<keyword evidence="8 9" id="KW-0131">Cell cycle</keyword>
<evidence type="ECO:0000256" key="7">
    <source>
        <dbReference type="ARBA" id="ARBA00023172"/>
    </source>
</evidence>
<evidence type="ECO:0000256" key="9">
    <source>
        <dbReference type="HAMAP-Rule" id="MF_01808"/>
    </source>
</evidence>
<dbReference type="InterPro" id="IPR002104">
    <property type="entry name" value="Integrase_catalytic"/>
</dbReference>
<dbReference type="Gene3D" id="1.10.150.130">
    <property type="match status" value="1"/>
</dbReference>
<feature type="compositionally biased region" description="Low complexity" evidence="10">
    <location>
        <begin position="1"/>
        <end position="22"/>
    </location>
</feature>
<keyword evidence="3 9" id="KW-0132">Cell division</keyword>
<dbReference type="InterPro" id="IPR044068">
    <property type="entry name" value="CB"/>
</dbReference>
<keyword evidence="4 9" id="KW-0159">Chromosome partition</keyword>
<evidence type="ECO:0000256" key="2">
    <source>
        <dbReference type="ARBA" id="ARBA00022490"/>
    </source>
</evidence>
<comment type="similarity">
    <text evidence="9">Belongs to the 'phage' integrase family. XerC subfamily.</text>
</comment>
<evidence type="ECO:0000256" key="3">
    <source>
        <dbReference type="ARBA" id="ARBA00022618"/>
    </source>
</evidence>
<dbReference type="CDD" id="cd00798">
    <property type="entry name" value="INT_XerDC_C"/>
    <property type="match status" value="1"/>
</dbReference>
<evidence type="ECO:0000259" key="11">
    <source>
        <dbReference type="PROSITE" id="PS51898"/>
    </source>
</evidence>
<evidence type="ECO:0000256" key="6">
    <source>
        <dbReference type="ARBA" id="ARBA00023125"/>
    </source>
</evidence>
<dbReference type="Proteomes" id="UP001204851">
    <property type="component" value="Unassembled WGS sequence"/>
</dbReference>
<accession>A0ABT1BN94</accession>
<evidence type="ECO:0000256" key="4">
    <source>
        <dbReference type="ARBA" id="ARBA00022829"/>
    </source>
</evidence>
<feature type="active site" evidence="9">
    <location>
        <position position="303"/>
    </location>
</feature>
<comment type="caution">
    <text evidence="13">The sequence shown here is derived from an EMBL/GenBank/DDBJ whole genome shotgun (WGS) entry which is preliminary data.</text>
</comment>
<dbReference type="PROSITE" id="PS51900">
    <property type="entry name" value="CB"/>
    <property type="match status" value="1"/>
</dbReference>
<dbReference type="SUPFAM" id="SSF47823">
    <property type="entry name" value="lambda integrase-like, N-terminal domain"/>
    <property type="match status" value="1"/>
</dbReference>
<dbReference type="InterPro" id="IPR023009">
    <property type="entry name" value="Tyrosine_recombinase_XerC/XerD"/>
</dbReference>
<evidence type="ECO:0000259" key="12">
    <source>
        <dbReference type="PROSITE" id="PS51900"/>
    </source>
</evidence>
<comment type="subunit">
    <text evidence="9">Forms a cyclic heterotetrameric complex composed of two molecules of XerC and two molecules of XerD.</text>
</comment>
<name>A0ABT1BN94_9BURK</name>
<evidence type="ECO:0000256" key="5">
    <source>
        <dbReference type="ARBA" id="ARBA00022908"/>
    </source>
</evidence>
<keyword evidence="7 9" id="KW-0233">DNA recombination</keyword>
<evidence type="ECO:0000256" key="8">
    <source>
        <dbReference type="ARBA" id="ARBA00023306"/>
    </source>
</evidence>
<feature type="domain" description="Tyr recombinase" evidence="11">
    <location>
        <begin position="135"/>
        <end position="325"/>
    </location>
</feature>
<dbReference type="InterPro" id="IPR011010">
    <property type="entry name" value="DNA_brk_join_enz"/>
</dbReference>
<dbReference type="InterPro" id="IPR004107">
    <property type="entry name" value="Integrase_SAM-like_N"/>
</dbReference>
<dbReference type="EMBL" id="JAMXMC010000005">
    <property type="protein sequence ID" value="MCO5977047.1"/>
    <property type="molecule type" value="Genomic_DNA"/>
</dbReference>
<dbReference type="SUPFAM" id="SSF56349">
    <property type="entry name" value="DNA breaking-rejoining enzymes"/>
    <property type="match status" value="1"/>
</dbReference>
<feature type="domain" description="Core-binding (CB)" evidence="12">
    <location>
        <begin position="21"/>
        <end position="114"/>
    </location>
</feature>
<feature type="active site" evidence="9">
    <location>
        <position position="280"/>
    </location>
</feature>
<keyword evidence="14" id="KW-1185">Reference proteome</keyword>
<evidence type="ECO:0000313" key="13">
    <source>
        <dbReference type="EMBL" id="MCO5977047.1"/>
    </source>
</evidence>
<feature type="active site" evidence="9">
    <location>
        <position position="177"/>
    </location>
</feature>
<dbReference type="Pfam" id="PF02899">
    <property type="entry name" value="Phage_int_SAM_1"/>
    <property type="match status" value="1"/>
</dbReference>
<sequence length="340" mass="36453">MSAPGPAEPSADAPDAPDAGRPLPDPVLRYLEHLRVERRVAERTLVLYTDALGRLVRGAARLAVPLERLQPHHVRMLLAQLHGAGQSSHHAPGLSPRSLALQLSAWRGLYRWWGRRGGVALNPVDGIRPPKAPKPLPKALPVDQAVALASQVPEASDPALAARDHAIVELLYGSGLRVGELVSLDARPGPEAAGWVDADDATVHVLGKGRKRRSVPVGSHALKALAAWDALRGGVAAPSEPALFVSQRGTRLSDSQVRSRLRQLALAAGLPTSVHPHMLRHSFASHLLQSSGDLRAVQELLGHASISTTQIYTQLDFQHLAKVYDAAHPRAKRKDPSGSR</sequence>
<keyword evidence="6 9" id="KW-0238">DNA-binding</keyword>
<evidence type="ECO:0000256" key="10">
    <source>
        <dbReference type="SAM" id="MobiDB-lite"/>
    </source>
</evidence>
<dbReference type="HAMAP" id="MF_01808">
    <property type="entry name" value="Recomb_XerC_XerD"/>
    <property type="match status" value="1"/>
</dbReference>
<dbReference type="PANTHER" id="PTHR30349">
    <property type="entry name" value="PHAGE INTEGRASE-RELATED"/>
    <property type="match status" value="1"/>
</dbReference>
<dbReference type="InterPro" id="IPR010998">
    <property type="entry name" value="Integrase_recombinase_N"/>
</dbReference>
<dbReference type="Pfam" id="PF00589">
    <property type="entry name" value="Phage_integrase"/>
    <property type="match status" value="1"/>
</dbReference>
<dbReference type="PANTHER" id="PTHR30349:SF81">
    <property type="entry name" value="TYROSINE RECOMBINASE XERC"/>
    <property type="match status" value="1"/>
</dbReference>
<feature type="active site" evidence="9">
    <location>
        <position position="277"/>
    </location>
</feature>
<proteinExistence type="inferred from homology"/>
<comment type="function">
    <text evidence="9">Site-specific tyrosine recombinase, which acts by catalyzing the cutting and rejoining of the recombining DNA molecules. The XerC-XerD complex is essential to convert dimers of the bacterial chromosome into monomers to permit their segregation at cell division. It also contributes to the segregational stability of plasmids.</text>
</comment>
<dbReference type="PROSITE" id="PS51898">
    <property type="entry name" value="TYR_RECOMBINASE"/>
    <property type="match status" value="1"/>
</dbReference>
<feature type="active site" description="O-(3'-phospho-DNA)-tyrosine intermediate" evidence="9">
    <location>
        <position position="312"/>
    </location>
</feature>
<organism evidence="13 14">
    <name type="scientific">Ideonella oryzae</name>
    <dbReference type="NCBI Taxonomy" id="2937441"/>
    <lineage>
        <taxon>Bacteria</taxon>
        <taxon>Pseudomonadati</taxon>
        <taxon>Pseudomonadota</taxon>
        <taxon>Betaproteobacteria</taxon>
        <taxon>Burkholderiales</taxon>
        <taxon>Sphaerotilaceae</taxon>
        <taxon>Ideonella</taxon>
    </lineage>
</organism>
<dbReference type="InterPro" id="IPR013762">
    <property type="entry name" value="Integrase-like_cat_sf"/>
</dbReference>
<keyword evidence="2 9" id="KW-0963">Cytoplasm</keyword>
<feature type="region of interest" description="Disordered" evidence="10">
    <location>
        <begin position="1"/>
        <end position="24"/>
    </location>
</feature>
<gene>
    <name evidence="9" type="primary">xerC</name>
    <name evidence="13" type="ORF">M0L44_10025</name>
</gene>
<reference evidence="13 14" key="1">
    <citation type="submission" date="2022-06" db="EMBL/GenBank/DDBJ databases">
        <title>Ideonella sp. NS12-5 Genome sequencing and assembly.</title>
        <authorList>
            <person name="Jung Y."/>
        </authorList>
    </citation>
    <scope>NUCLEOTIDE SEQUENCE [LARGE SCALE GENOMIC DNA]</scope>
    <source>
        <strain evidence="13 14">NS12-5</strain>
    </source>
</reference>
<dbReference type="RefSeq" id="WP_252769711.1">
    <property type="nucleotide sequence ID" value="NZ_JAMXMC010000005.1"/>
</dbReference>
<dbReference type="InterPro" id="IPR050090">
    <property type="entry name" value="Tyrosine_recombinase_XerCD"/>
</dbReference>
<comment type="subcellular location">
    <subcellularLocation>
        <location evidence="1 9">Cytoplasm</location>
    </subcellularLocation>
</comment>
<feature type="active site" evidence="9">
    <location>
        <position position="208"/>
    </location>
</feature>
<evidence type="ECO:0000313" key="14">
    <source>
        <dbReference type="Proteomes" id="UP001204851"/>
    </source>
</evidence>
<dbReference type="Gene3D" id="1.10.443.10">
    <property type="entry name" value="Intergrase catalytic core"/>
    <property type="match status" value="1"/>
</dbReference>
<protein>
    <recommendedName>
        <fullName evidence="9">Tyrosine recombinase XerC</fullName>
    </recommendedName>
</protein>
<evidence type="ECO:0000256" key="1">
    <source>
        <dbReference type="ARBA" id="ARBA00004496"/>
    </source>
</evidence>
<keyword evidence="5 9" id="KW-0229">DNA integration</keyword>